<evidence type="ECO:0000313" key="3">
    <source>
        <dbReference type="Proteomes" id="UP001501447"/>
    </source>
</evidence>
<proteinExistence type="predicted"/>
<protein>
    <submittedName>
        <fullName evidence="2">Uncharacterized protein</fullName>
    </submittedName>
</protein>
<feature type="region of interest" description="Disordered" evidence="1">
    <location>
        <begin position="1"/>
        <end position="89"/>
    </location>
</feature>
<gene>
    <name evidence="2" type="ORF">GCM10009863_22450</name>
</gene>
<evidence type="ECO:0000313" key="2">
    <source>
        <dbReference type="EMBL" id="GAA2608570.1"/>
    </source>
</evidence>
<dbReference type="Proteomes" id="UP001501447">
    <property type="component" value="Unassembled WGS sequence"/>
</dbReference>
<reference evidence="2 3" key="1">
    <citation type="journal article" date="2019" name="Int. J. Syst. Evol. Microbiol.">
        <title>The Global Catalogue of Microorganisms (GCM) 10K type strain sequencing project: providing services to taxonomists for standard genome sequencing and annotation.</title>
        <authorList>
            <consortium name="The Broad Institute Genomics Platform"/>
            <consortium name="The Broad Institute Genome Sequencing Center for Infectious Disease"/>
            <person name="Wu L."/>
            <person name="Ma J."/>
        </authorList>
    </citation>
    <scope>NUCLEOTIDE SEQUENCE [LARGE SCALE GENOMIC DNA]</scope>
    <source>
        <strain evidence="2 3">JCM 16373</strain>
    </source>
</reference>
<comment type="caution">
    <text evidence="2">The sequence shown here is derived from an EMBL/GenBank/DDBJ whole genome shotgun (WGS) entry which is preliminary data.</text>
</comment>
<evidence type="ECO:0000256" key="1">
    <source>
        <dbReference type="SAM" id="MobiDB-lite"/>
    </source>
</evidence>
<sequence>MPWAPVRSPPPAGSRIPRIPGTGDPGDTRRARPPPYRRGPAPPSRRPASRPGDLFRALSRRDPARPRHGPGAVDPAHDVGETLAEPPMYAGFPDSAATICGIPALTGM</sequence>
<name>A0ABN3PZH8_9ACTN</name>
<organism evidence="2 3">
    <name type="scientific">Streptomyces axinellae</name>
    <dbReference type="NCBI Taxonomy" id="552788"/>
    <lineage>
        <taxon>Bacteria</taxon>
        <taxon>Bacillati</taxon>
        <taxon>Actinomycetota</taxon>
        <taxon>Actinomycetes</taxon>
        <taxon>Kitasatosporales</taxon>
        <taxon>Streptomycetaceae</taxon>
        <taxon>Streptomyces</taxon>
    </lineage>
</organism>
<dbReference type="EMBL" id="BAAARJ010000006">
    <property type="protein sequence ID" value="GAA2608570.1"/>
    <property type="molecule type" value="Genomic_DNA"/>
</dbReference>
<feature type="compositionally biased region" description="Pro residues" evidence="1">
    <location>
        <begin position="33"/>
        <end position="45"/>
    </location>
</feature>
<accession>A0ABN3PZH8</accession>
<keyword evidence="3" id="KW-1185">Reference proteome</keyword>